<dbReference type="AlphaFoldDB" id="A0A2T7UR89"/>
<keyword evidence="3" id="KW-0472">Membrane</keyword>
<evidence type="ECO:0000259" key="5">
    <source>
        <dbReference type="Pfam" id="PF19353"/>
    </source>
</evidence>
<dbReference type="InterPro" id="IPR011055">
    <property type="entry name" value="Dup_hybrid_motif"/>
</dbReference>
<comment type="caution">
    <text evidence="6">The sequence shown here is derived from an EMBL/GenBank/DDBJ whole genome shotgun (WGS) entry which is preliminary data.</text>
</comment>
<dbReference type="Pfam" id="PF19353">
    <property type="entry name" value="DUF5930"/>
    <property type="match status" value="1"/>
</dbReference>
<sequence>MDHLNTKLERFLPEKRLFLRSETSTRFVRLRPVAQASILTIASGYMAWSLVATSILFFEVIGSNDLRESARREQSYFETRLNEMAAQRDNALIEVQASYRRYGEAMDRVANMQTALMEGEQRNAELTRGIDALQATLHSTTTARDQAEAQLAELEALDANSQLAQTTEDLDEVEQTLDFVLTALDRTADEREQIRAVADGAARQAEHLALEYRLIQDRNTRIFTQLEQAVENSIQPLERMFSAAGLSSETLLRQVRAGYQTRSASLQPISISTSGTIDPNSDEVRANSVLAALEEIDAYRIALQRTPFALPVTSVRVNSPFGYRRDPITGGRRLHAGQDFGGARGTAIHATADGTVSFAGRQSGYGNLIIIQHDFGFETRYAHLSSIGVREGQRVSRGDRIGGMGSTGRSTGTHLHYEIRVGGNPINPMTYIRAAQNVF</sequence>
<dbReference type="InterPro" id="IPR016047">
    <property type="entry name" value="M23ase_b-sheet_dom"/>
</dbReference>
<evidence type="ECO:0000256" key="1">
    <source>
        <dbReference type="ARBA" id="ARBA00022729"/>
    </source>
</evidence>
<evidence type="ECO:0000313" key="7">
    <source>
        <dbReference type="Proteomes" id="UP000244810"/>
    </source>
</evidence>
<keyword evidence="7" id="KW-1185">Reference proteome</keyword>
<feature type="domain" description="M23ase beta-sheet core" evidence="4">
    <location>
        <begin position="334"/>
        <end position="428"/>
    </location>
</feature>
<dbReference type="PANTHER" id="PTHR21666">
    <property type="entry name" value="PEPTIDASE-RELATED"/>
    <property type="match status" value="1"/>
</dbReference>
<keyword evidence="1" id="KW-0732">Signal</keyword>
<protein>
    <submittedName>
        <fullName evidence="6">Peptidase M23</fullName>
    </submittedName>
</protein>
<name>A0A2T7UR89_9RHOB</name>
<feature type="domain" description="DUF5930" evidence="5">
    <location>
        <begin position="2"/>
        <end position="314"/>
    </location>
</feature>
<proteinExistence type="predicted"/>
<dbReference type="Gene3D" id="2.70.70.10">
    <property type="entry name" value="Glucose Permease (Domain IIA)"/>
    <property type="match status" value="1"/>
</dbReference>
<feature type="transmembrane region" description="Helical" evidence="3">
    <location>
        <begin position="36"/>
        <end position="58"/>
    </location>
</feature>
<evidence type="ECO:0000313" key="6">
    <source>
        <dbReference type="EMBL" id="PVE47270.1"/>
    </source>
</evidence>
<evidence type="ECO:0000256" key="3">
    <source>
        <dbReference type="SAM" id="Phobius"/>
    </source>
</evidence>
<dbReference type="OrthoDB" id="9805070at2"/>
<dbReference type="FunFam" id="2.70.70.10:FF:000006">
    <property type="entry name" value="M23 family peptidase"/>
    <property type="match status" value="1"/>
</dbReference>
<dbReference type="InterPro" id="IPR045974">
    <property type="entry name" value="DUF5930"/>
</dbReference>
<dbReference type="PANTHER" id="PTHR21666:SF289">
    <property type="entry name" value="L-ALA--D-GLU ENDOPEPTIDASE"/>
    <property type="match status" value="1"/>
</dbReference>
<dbReference type="InterPro" id="IPR050570">
    <property type="entry name" value="Cell_wall_metabolism_enzyme"/>
</dbReference>
<dbReference type="SUPFAM" id="SSF51261">
    <property type="entry name" value="Duplicated hybrid motif"/>
    <property type="match status" value="1"/>
</dbReference>
<accession>A0A2T7UR89</accession>
<dbReference type="GO" id="GO:0004222">
    <property type="term" value="F:metalloendopeptidase activity"/>
    <property type="evidence" value="ECO:0007669"/>
    <property type="project" value="TreeGrafter"/>
</dbReference>
<dbReference type="EMBL" id="QDDR01000006">
    <property type="protein sequence ID" value="PVE47270.1"/>
    <property type="molecule type" value="Genomic_DNA"/>
</dbReference>
<gene>
    <name evidence="6" type="ORF">DDE23_12585</name>
</gene>
<evidence type="ECO:0000256" key="2">
    <source>
        <dbReference type="SAM" id="Coils"/>
    </source>
</evidence>
<keyword evidence="3" id="KW-0812">Transmembrane</keyword>
<feature type="coiled-coil region" evidence="2">
    <location>
        <begin position="116"/>
        <end position="176"/>
    </location>
</feature>
<reference evidence="6 7" key="1">
    <citation type="journal article" date="2011" name="Syst. Appl. Microbiol.">
        <title>Defluviimonas denitrificans gen. nov., sp. nov., and Pararhodobacter aggregans gen. nov., sp. nov., non-phototrophic Rhodobacteraceae from the biofilter of a marine aquaculture.</title>
        <authorList>
            <person name="Foesel B.U."/>
            <person name="Drake H.L."/>
            <person name="Schramm A."/>
        </authorList>
    </citation>
    <scope>NUCLEOTIDE SEQUENCE [LARGE SCALE GENOMIC DNA]</scope>
    <source>
        <strain evidence="6 7">D1-19</strain>
    </source>
</reference>
<keyword evidence="2" id="KW-0175">Coiled coil</keyword>
<evidence type="ECO:0000259" key="4">
    <source>
        <dbReference type="Pfam" id="PF01551"/>
    </source>
</evidence>
<dbReference type="Pfam" id="PF01551">
    <property type="entry name" value="Peptidase_M23"/>
    <property type="match status" value="1"/>
</dbReference>
<organism evidence="6 7">
    <name type="scientific">Pararhodobacter aggregans</name>
    <dbReference type="NCBI Taxonomy" id="404875"/>
    <lineage>
        <taxon>Bacteria</taxon>
        <taxon>Pseudomonadati</taxon>
        <taxon>Pseudomonadota</taxon>
        <taxon>Alphaproteobacteria</taxon>
        <taxon>Rhodobacterales</taxon>
        <taxon>Paracoccaceae</taxon>
        <taxon>Pararhodobacter</taxon>
    </lineage>
</organism>
<keyword evidence="3" id="KW-1133">Transmembrane helix</keyword>
<dbReference type="Proteomes" id="UP000244810">
    <property type="component" value="Unassembled WGS sequence"/>
</dbReference>
<dbReference type="CDD" id="cd12797">
    <property type="entry name" value="M23_peptidase"/>
    <property type="match status" value="1"/>
</dbReference>